<name>A0A9W9DMG5_9AGAR</name>
<sequence length="154" mass="16670">MFIRTEGNPYLLDVSSHTLRQLKLIVPGGVIAYHFGTLHEFWTIIQSGAGLARSIALATLFSGCMTIALFIFVLLTPWIRGVEPDFRVWRESGVLSSVIPLLTASIVLGWLLLVISLTHYTNSGIFGGVVGASAVYALSFGLLGLLPAPKVKRT</sequence>
<evidence type="ECO:0000313" key="2">
    <source>
        <dbReference type="EMBL" id="KAJ4477227.1"/>
    </source>
</evidence>
<gene>
    <name evidence="2" type="ORF">J3R30DRAFT_191801</name>
</gene>
<dbReference type="OrthoDB" id="3187264at2759"/>
<reference evidence="2" key="1">
    <citation type="submission" date="2022-08" db="EMBL/GenBank/DDBJ databases">
        <title>A Global Phylogenomic Analysis of the Shiitake Genus Lentinula.</title>
        <authorList>
            <consortium name="DOE Joint Genome Institute"/>
            <person name="Sierra-Patev S."/>
            <person name="Min B."/>
            <person name="Naranjo-Ortiz M."/>
            <person name="Looney B."/>
            <person name="Konkel Z."/>
            <person name="Slot J.C."/>
            <person name="Sakamoto Y."/>
            <person name="Steenwyk J.L."/>
            <person name="Rokas A."/>
            <person name="Carro J."/>
            <person name="Camarero S."/>
            <person name="Ferreira P."/>
            <person name="Molpeceres G."/>
            <person name="Ruiz-Duenas F.J."/>
            <person name="Serrano A."/>
            <person name="Henrissat B."/>
            <person name="Drula E."/>
            <person name="Hughes K.W."/>
            <person name="Mata J.L."/>
            <person name="Ishikawa N.K."/>
            <person name="Vargas-Isla R."/>
            <person name="Ushijima S."/>
            <person name="Smith C.A."/>
            <person name="Ahrendt S."/>
            <person name="Andreopoulos W."/>
            <person name="He G."/>
            <person name="Labutti K."/>
            <person name="Lipzen A."/>
            <person name="Ng V."/>
            <person name="Riley R."/>
            <person name="Sandor L."/>
            <person name="Barry K."/>
            <person name="Martinez A.T."/>
            <person name="Xiao Y."/>
            <person name="Gibbons J.G."/>
            <person name="Terashima K."/>
            <person name="Grigoriev I.V."/>
            <person name="Hibbett D.S."/>
        </authorList>
    </citation>
    <scope>NUCLEOTIDE SEQUENCE</scope>
    <source>
        <strain evidence="2">JLM2183</strain>
    </source>
</reference>
<comment type="caution">
    <text evidence="2">The sequence shown here is derived from an EMBL/GenBank/DDBJ whole genome shotgun (WGS) entry which is preliminary data.</text>
</comment>
<feature type="transmembrane region" description="Helical" evidence="1">
    <location>
        <begin position="95"/>
        <end position="118"/>
    </location>
</feature>
<dbReference type="EMBL" id="JAOTPV010000010">
    <property type="protein sequence ID" value="KAJ4477227.1"/>
    <property type="molecule type" value="Genomic_DNA"/>
</dbReference>
<dbReference type="AlphaFoldDB" id="A0A9W9DMG5"/>
<organism evidence="2 3">
    <name type="scientific">Lentinula aciculospora</name>
    <dbReference type="NCBI Taxonomy" id="153920"/>
    <lineage>
        <taxon>Eukaryota</taxon>
        <taxon>Fungi</taxon>
        <taxon>Dikarya</taxon>
        <taxon>Basidiomycota</taxon>
        <taxon>Agaricomycotina</taxon>
        <taxon>Agaricomycetes</taxon>
        <taxon>Agaricomycetidae</taxon>
        <taxon>Agaricales</taxon>
        <taxon>Marasmiineae</taxon>
        <taxon>Omphalotaceae</taxon>
        <taxon>Lentinula</taxon>
    </lineage>
</organism>
<keyword evidence="1" id="KW-0812">Transmembrane</keyword>
<evidence type="ECO:0000256" key="1">
    <source>
        <dbReference type="SAM" id="Phobius"/>
    </source>
</evidence>
<protein>
    <submittedName>
        <fullName evidence="2">Uncharacterized protein</fullName>
    </submittedName>
</protein>
<dbReference type="Proteomes" id="UP001150266">
    <property type="component" value="Unassembled WGS sequence"/>
</dbReference>
<proteinExistence type="predicted"/>
<keyword evidence="1" id="KW-1133">Transmembrane helix</keyword>
<evidence type="ECO:0000313" key="3">
    <source>
        <dbReference type="Proteomes" id="UP001150266"/>
    </source>
</evidence>
<feature type="transmembrane region" description="Helical" evidence="1">
    <location>
        <begin position="51"/>
        <end position="75"/>
    </location>
</feature>
<keyword evidence="3" id="KW-1185">Reference proteome</keyword>
<feature type="transmembrane region" description="Helical" evidence="1">
    <location>
        <begin position="124"/>
        <end position="146"/>
    </location>
</feature>
<accession>A0A9W9DMG5</accession>
<keyword evidence="1" id="KW-0472">Membrane</keyword>